<gene>
    <name evidence="8" type="ORF">FCL42_10020</name>
</gene>
<evidence type="ECO:0000313" key="9">
    <source>
        <dbReference type="Proteomes" id="UP000305675"/>
    </source>
</evidence>
<proteinExistence type="predicted"/>
<feature type="transmembrane region" description="Helical" evidence="6">
    <location>
        <begin position="75"/>
        <end position="93"/>
    </location>
</feature>
<reference evidence="8 9" key="1">
    <citation type="submission" date="2019-04" db="EMBL/GenBank/DDBJ databases">
        <authorList>
            <person name="Hwang J.C."/>
        </authorList>
    </citation>
    <scope>NUCLEOTIDE SEQUENCE [LARGE SCALE GENOMIC DNA]</scope>
    <source>
        <strain evidence="8 9">IMCC35002</strain>
    </source>
</reference>
<dbReference type="InterPro" id="IPR004680">
    <property type="entry name" value="Cit_transptr-like_dom"/>
</dbReference>
<feature type="transmembrane region" description="Helical" evidence="6">
    <location>
        <begin position="37"/>
        <end position="63"/>
    </location>
</feature>
<sequence length="441" mass="47139">MATIRHSSLFSIVIAALSLLLLTPLTSEFQALGLLVLAIFCWATSWLKPIHAGVMVPIVGLMLGAVSMEEVATKAFNPVVSVFVFGFVFAHLFRRAGLGNWVQATVLRLSGGSQPLALMGFALLAFVTSMVVTNVATVALMFPIALSLAPYTPGERGTPLQKYIGVVIVLYATMGGISSIIGSTTSLIVSGLTDIELSEWTLLMLPITLSITALGAIMAAWVFRPEFGALEQPLPTAPSLNPRQKRICGAIALVLLSWFGCYRYGGETGRVVATLIPWLSIPLLARIAKDRVSSLLAGIKWSVVCIFVSALILSTILRTHGLADYLIVEMSDFIDALPREIHILGMLLTIMLFTEFVSNSGTVAIWGPFVLFLSAPLQLDLAQVAIILAVGGSSSFILPSSTPGNAILYGAGVVTTKEMVPLGYRLKAITLLVCVVGLLYW</sequence>
<feature type="domain" description="Citrate transporter-like" evidence="7">
    <location>
        <begin position="41"/>
        <end position="391"/>
    </location>
</feature>
<comment type="caution">
    <text evidence="8">The sequence shown here is derived from an EMBL/GenBank/DDBJ whole genome shotgun (WGS) entry which is preliminary data.</text>
</comment>
<dbReference type="PANTHER" id="PTHR10283">
    <property type="entry name" value="SOLUTE CARRIER FAMILY 13 MEMBER"/>
    <property type="match status" value="1"/>
</dbReference>
<dbReference type="Proteomes" id="UP000305675">
    <property type="component" value="Unassembled WGS sequence"/>
</dbReference>
<evidence type="ECO:0000256" key="3">
    <source>
        <dbReference type="ARBA" id="ARBA00022692"/>
    </source>
</evidence>
<keyword evidence="9" id="KW-1185">Reference proteome</keyword>
<keyword evidence="5 6" id="KW-0472">Membrane</keyword>
<evidence type="ECO:0000256" key="4">
    <source>
        <dbReference type="ARBA" id="ARBA00022989"/>
    </source>
</evidence>
<dbReference type="PANTHER" id="PTHR10283:SF82">
    <property type="entry name" value="SOLUTE CARRIER FAMILY 13 MEMBER 2"/>
    <property type="match status" value="1"/>
</dbReference>
<evidence type="ECO:0000259" key="7">
    <source>
        <dbReference type="Pfam" id="PF03600"/>
    </source>
</evidence>
<name>A0A4U1BR64_9GAMM</name>
<dbReference type="OrthoDB" id="9766267at2"/>
<evidence type="ECO:0000313" key="8">
    <source>
        <dbReference type="EMBL" id="TKB55511.1"/>
    </source>
</evidence>
<evidence type="ECO:0000256" key="6">
    <source>
        <dbReference type="SAM" id="Phobius"/>
    </source>
</evidence>
<dbReference type="GO" id="GO:0005886">
    <property type="term" value="C:plasma membrane"/>
    <property type="evidence" value="ECO:0007669"/>
    <property type="project" value="TreeGrafter"/>
</dbReference>
<evidence type="ECO:0000256" key="2">
    <source>
        <dbReference type="ARBA" id="ARBA00022448"/>
    </source>
</evidence>
<feature type="transmembrane region" description="Helical" evidence="6">
    <location>
        <begin position="341"/>
        <end position="374"/>
    </location>
</feature>
<feature type="transmembrane region" description="Helical" evidence="6">
    <location>
        <begin position="271"/>
        <end position="289"/>
    </location>
</feature>
<dbReference type="AlphaFoldDB" id="A0A4U1BR64"/>
<dbReference type="GO" id="GO:0022857">
    <property type="term" value="F:transmembrane transporter activity"/>
    <property type="evidence" value="ECO:0007669"/>
    <property type="project" value="TreeGrafter"/>
</dbReference>
<feature type="transmembrane region" description="Helical" evidence="6">
    <location>
        <begin position="200"/>
        <end position="223"/>
    </location>
</feature>
<feature type="transmembrane region" description="Helical" evidence="6">
    <location>
        <begin position="301"/>
        <end position="321"/>
    </location>
</feature>
<feature type="transmembrane region" description="Helical" evidence="6">
    <location>
        <begin position="381"/>
        <end position="402"/>
    </location>
</feature>
<dbReference type="EMBL" id="SWCJ01000005">
    <property type="protein sequence ID" value="TKB55511.1"/>
    <property type="molecule type" value="Genomic_DNA"/>
</dbReference>
<feature type="transmembrane region" description="Helical" evidence="6">
    <location>
        <begin position="247"/>
        <end position="265"/>
    </location>
</feature>
<evidence type="ECO:0000256" key="1">
    <source>
        <dbReference type="ARBA" id="ARBA00004141"/>
    </source>
</evidence>
<feature type="transmembrane region" description="Helical" evidence="6">
    <location>
        <begin position="422"/>
        <end position="440"/>
    </location>
</feature>
<protein>
    <recommendedName>
        <fullName evidence="7">Citrate transporter-like domain-containing protein</fullName>
    </recommendedName>
</protein>
<keyword evidence="2" id="KW-0813">Transport</keyword>
<feature type="transmembrane region" description="Helical" evidence="6">
    <location>
        <begin position="163"/>
        <end position="188"/>
    </location>
</feature>
<feature type="transmembrane region" description="Helical" evidence="6">
    <location>
        <begin position="116"/>
        <end position="142"/>
    </location>
</feature>
<keyword evidence="4 6" id="KW-1133">Transmembrane helix</keyword>
<organism evidence="8 9">
    <name type="scientific">Ferrimonas aestuarii</name>
    <dbReference type="NCBI Taxonomy" id="2569539"/>
    <lineage>
        <taxon>Bacteria</taxon>
        <taxon>Pseudomonadati</taxon>
        <taxon>Pseudomonadota</taxon>
        <taxon>Gammaproteobacteria</taxon>
        <taxon>Alteromonadales</taxon>
        <taxon>Ferrimonadaceae</taxon>
        <taxon>Ferrimonas</taxon>
    </lineage>
</organism>
<keyword evidence="3 6" id="KW-0812">Transmembrane</keyword>
<dbReference type="RefSeq" id="WP_136863268.1">
    <property type="nucleotide sequence ID" value="NZ_SWCJ01000005.1"/>
</dbReference>
<dbReference type="Pfam" id="PF03600">
    <property type="entry name" value="CitMHS"/>
    <property type="match status" value="1"/>
</dbReference>
<evidence type="ECO:0000256" key="5">
    <source>
        <dbReference type="ARBA" id="ARBA00023136"/>
    </source>
</evidence>
<comment type="subcellular location">
    <subcellularLocation>
        <location evidence="1">Membrane</location>
        <topology evidence="1">Multi-pass membrane protein</topology>
    </subcellularLocation>
</comment>
<accession>A0A4U1BR64</accession>